<comment type="pathway">
    <text evidence="2">Carbohydrate degradation; glycolysis; pyruvate from D-glyceraldehyde 3-phosphate: step 5/5.</text>
</comment>
<organism evidence="19 20">
    <name type="scientific">Artemisia annua</name>
    <name type="common">Sweet wormwood</name>
    <dbReference type="NCBI Taxonomy" id="35608"/>
    <lineage>
        <taxon>Eukaryota</taxon>
        <taxon>Viridiplantae</taxon>
        <taxon>Streptophyta</taxon>
        <taxon>Embryophyta</taxon>
        <taxon>Tracheophyta</taxon>
        <taxon>Spermatophyta</taxon>
        <taxon>Magnoliopsida</taxon>
        <taxon>eudicotyledons</taxon>
        <taxon>Gunneridae</taxon>
        <taxon>Pentapetalae</taxon>
        <taxon>asterids</taxon>
        <taxon>campanulids</taxon>
        <taxon>Asterales</taxon>
        <taxon>Asteraceae</taxon>
        <taxon>Asteroideae</taxon>
        <taxon>Anthemideae</taxon>
        <taxon>Artemisiinae</taxon>
        <taxon>Artemisia</taxon>
    </lineage>
</organism>
<dbReference type="InterPro" id="IPR015813">
    <property type="entry name" value="Pyrv/PenolPyrv_kinase-like_dom"/>
</dbReference>
<gene>
    <name evidence="19" type="ORF">CTI12_AA408620</name>
</gene>
<dbReference type="GO" id="GO:0030955">
    <property type="term" value="F:potassium ion binding"/>
    <property type="evidence" value="ECO:0007669"/>
    <property type="project" value="InterPro"/>
</dbReference>
<evidence type="ECO:0000256" key="9">
    <source>
        <dbReference type="ARBA" id="ARBA00022840"/>
    </source>
</evidence>
<evidence type="ECO:0000256" key="15">
    <source>
        <dbReference type="SAM" id="Phobius"/>
    </source>
</evidence>
<evidence type="ECO:0000313" key="19">
    <source>
        <dbReference type="EMBL" id="PWA55277.1"/>
    </source>
</evidence>
<keyword evidence="6" id="KW-0479">Metal-binding</keyword>
<dbReference type="STRING" id="35608.A0A2U1M212"/>
<feature type="region of interest" description="Disordered" evidence="14">
    <location>
        <begin position="476"/>
        <end position="528"/>
    </location>
</feature>
<protein>
    <recommendedName>
        <fullName evidence="4">pyruvate kinase</fullName>
        <ecNumber evidence="4">2.7.1.40</ecNumber>
    </recommendedName>
</protein>
<proteinExistence type="inferred from homology"/>
<keyword evidence="9" id="KW-0067">ATP-binding</keyword>
<dbReference type="GO" id="GO:0000287">
    <property type="term" value="F:magnesium ion binding"/>
    <property type="evidence" value="ECO:0007669"/>
    <property type="project" value="InterPro"/>
</dbReference>
<dbReference type="Pfam" id="PF00224">
    <property type="entry name" value="PK"/>
    <property type="match status" value="1"/>
</dbReference>
<keyword evidence="15" id="KW-0812">Transmembrane</keyword>
<feature type="transmembrane region" description="Helical" evidence="15">
    <location>
        <begin position="994"/>
        <end position="1013"/>
    </location>
</feature>
<evidence type="ECO:0000256" key="12">
    <source>
        <dbReference type="ARBA" id="ARBA00023317"/>
    </source>
</evidence>
<keyword evidence="15" id="KW-1133">Transmembrane helix</keyword>
<evidence type="ECO:0000256" key="6">
    <source>
        <dbReference type="ARBA" id="ARBA00022723"/>
    </source>
</evidence>
<keyword evidence="10" id="KW-0460">Magnesium</keyword>
<sequence>MEKTKSESGLFFFLANVYTLGVSKRTGWTGPTDKTDRIGPNRTGPITFGPVFGLGFLANSVLGPVGPVRTDQKTEKLARILSNWTGPTEDRTGPNRTGPDRPHSVSVSVQVFALIRSSVLSVRSGPVRVLIPEMTFVGFKSRVLIPETTFVGVKSRVLIPETTFVGVESRVIPETTFVGVESKFTTPVRAFAILPLELWGSVMDTPEDVVFKIHHGGVFFFDPLRYEQGQVTIMNACSTNMLMFNELCNILVDKLKDKIWAIFCCIPELDIDGGGLMIIERDSDLQVVYDMAKKHDKLDLYVAHEPKLLAEYYYQNLCLEGSDEEVTSARKEHEIKKKHAGNMPVEELVAWAEEEAKSPYLRSPPKKSTPVRNGFKGKALFAGTYDEYDTGCDIPVILDDNEVGQEDLLGKSNDLENEVQSLPKDNVVVDQVDNVVEEHRVDEHRVEVEEHRVDEHRVDVKEPSIDVEVLARQKTFNRKRKSTPRGTGIRIRENDGPLSSNSDSDDSEMGDQYGHYSSETESHDSDKSFDYLSDIEDEVIELRKRKLESKEHTDEVIDDLEPPGYDDMVPSLDHVSDTFGETVREHEHCMEALMRKLKGNGEGVSDPFVMVEKPYDKYPIYDDQTHWRLKKPKLGEKYVNSDQFREALTYYALANGFSLWYEKSTKQMIISKCGQRKETLKDPSKGKQRNFHKYPSCSQHTCVRNFNYGRVVTYKWIGRNFGDKIRMNPKITIAQMQELVMKKYQCRVSSTQCLNAKKYALSEGEAAIQDHYGREEIIRTCRSMGKAVIVATNMLESMIVHPTPTRAEVSDIAIAVREGADAVMLSGETAHGKFPLKAVNVMHTVSLRTESSLMSGGTASSLNQAFKNHMSEMFAYHATSMSNTLGTSIVVFTRTSTMAVLLSHYRPNGTIFAFTDDKRVQQKLALYQGVCPIYMKFSDDAEATFANALTVLKNQGMLKEGELVALLQSGRQPIWRFQSTHNIQSRFHFLRDEYKSFFVSVFTVFFVLLYQLARLPLILSSSI</sequence>
<dbReference type="UniPathway" id="UPA00109">
    <property type="reaction ID" value="UER00188"/>
</dbReference>
<keyword evidence="7" id="KW-0547">Nucleotide-binding</keyword>
<evidence type="ECO:0000259" key="16">
    <source>
        <dbReference type="Pfam" id="PF00224"/>
    </source>
</evidence>
<dbReference type="AlphaFoldDB" id="A0A2U1M212"/>
<dbReference type="OrthoDB" id="108365at2759"/>
<evidence type="ECO:0000313" key="20">
    <source>
        <dbReference type="Proteomes" id="UP000245207"/>
    </source>
</evidence>
<keyword evidence="11" id="KW-0324">Glycolysis</keyword>
<evidence type="ECO:0000256" key="5">
    <source>
        <dbReference type="ARBA" id="ARBA00022679"/>
    </source>
</evidence>
<dbReference type="InterPro" id="IPR058594">
    <property type="entry name" value="PB1-like_dom_pln"/>
</dbReference>
<feature type="region of interest" description="Disordered" evidence="14">
    <location>
        <begin position="81"/>
        <end position="103"/>
    </location>
</feature>
<evidence type="ECO:0000256" key="1">
    <source>
        <dbReference type="ARBA" id="ARBA00001958"/>
    </source>
</evidence>
<accession>A0A2U1M212</accession>
<dbReference type="InterPro" id="IPR036918">
    <property type="entry name" value="Pyrv_Knase_C_sf"/>
</dbReference>
<dbReference type="GO" id="GO:0016301">
    <property type="term" value="F:kinase activity"/>
    <property type="evidence" value="ECO:0007669"/>
    <property type="project" value="UniProtKB-KW"/>
</dbReference>
<dbReference type="FunFam" id="3.40.1380.20:FF:000008">
    <property type="entry name" value="Pyruvate kinase"/>
    <property type="match status" value="1"/>
</dbReference>
<comment type="cofactor">
    <cofactor evidence="1">
        <name>K(+)</name>
        <dbReference type="ChEBI" id="CHEBI:29103"/>
    </cofactor>
</comment>
<dbReference type="Gene3D" id="3.20.20.60">
    <property type="entry name" value="Phosphoenolpyruvate-binding domains"/>
    <property type="match status" value="1"/>
</dbReference>
<keyword evidence="15" id="KW-0472">Membrane</keyword>
<dbReference type="SUPFAM" id="SSF51621">
    <property type="entry name" value="Phosphoenolpyruvate/pyruvate domain"/>
    <property type="match status" value="1"/>
</dbReference>
<comment type="similarity">
    <text evidence="3">Belongs to the pyruvate kinase family.</text>
</comment>
<dbReference type="InterPro" id="IPR040442">
    <property type="entry name" value="Pyrv_kinase-like_dom_sf"/>
</dbReference>
<feature type="domain" description="PB1-like" evidence="18">
    <location>
        <begin position="207"/>
        <end position="304"/>
    </location>
</feature>
<evidence type="ECO:0000256" key="7">
    <source>
        <dbReference type="ARBA" id="ARBA00022741"/>
    </source>
</evidence>
<dbReference type="InterPro" id="IPR015793">
    <property type="entry name" value="Pyrv_Knase_brl"/>
</dbReference>
<dbReference type="EMBL" id="PKPP01006802">
    <property type="protein sequence ID" value="PWA55277.1"/>
    <property type="molecule type" value="Genomic_DNA"/>
</dbReference>
<reference evidence="19 20" key="1">
    <citation type="journal article" date="2018" name="Mol. Plant">
        <title>The genome of Artemisia annua provides insight into the evolution of Asteraceae family and artemisinin biosynthesis.</title>
        <authorList>
            <person name="Shen Q."/>
            <person name="Zhang L."/>
            <person name="Liao Z."/>
            <person name="Wang S."/>
            <person name="Yan T."/>
            <person name="Shi P."/>
            <person name="Liu M."/>
            <person name="Fu X."/>
            <person name="Pan Q."/>
            <person name="Wang Y."/>
            <person name="Lv Z."/>
            <person name="Lu X."/>
            <person name="Zhang F."/>
            <person name="Jiang W."/>
            <person name="Ma Y."/>
            <person name="Chen M."/>
            <person name="Hao X."/>
            <person name="Li L."/>
            <person name="Tang Y."/>
            <person name="Lv G."/>
            <person name="Zhou Y."/>
            <person name="Sun X."/>
            <person name="Brodelius P.E."/>
            <person name="Rose J.K.C."/>
            <person name="Tang K."/>
        </authorList>
    </citation>
    <scope>NUCLEOTIDE SEQUENCE [LARGE SCALE GENOMIC DNA]</scope>
    <source>
        <strain evidence="20">cv. Huhao1</strain>
        <tissue evidence="19">Leaf</tissue>
    </source>
</reference>
<dbReference type="EC" id="2.7.1.40" evidence="4"/>
<evidence type="ECO:0000256" key="10">
    <source>
        <dbReference type="ARBA" id="ARBA00022842"/>
    </source>
</evidence>
<feature type="compositionally biased region" description="Basic and acidic residues" evidence="14">
    <location>
        <begin position="88"/>
        <end position="103"/>
    </location>
</feature>
<evidence type="ECO:0000256" key="11">
    <source>
        <dbReference type="ARBA" id="ARBA00023152"/>
    </source>
</evidence>
<dbReference type="InterPro" id="IPR015795">
    <property type="entry name" value="Pyrv_Knase_C"/>
</dbReference>
<dbReference type="GO" id="GO:0005524">
    <property type="term" value="F:ATP binding"/>
    <property type="evidence" value="ECO:0007669"/>
    <property type="project" value="UniProtKB-KW"/>
</dbReference>
<dbReference type="Proteomes" id="UP000245207">
    <property type="component" value="Unassembled WGS sequence"/>
</dbReference>
<evidence type="ECO:0000256" key="4">
    <source>
        <dbReference type="ARBA" id="ARBA00012142"/>
    </source>
</evidence>
<dbReference type="SUPFAM" id="SSF52935">
    <property type="entry name" value="PK C-terminal domain-like"/>
    <property type="match status" value="1"/>
</dbReference>
<dbReference type="PANTHER" id="PTHR11817">
    <property type="entry name" value="PYRUVATE KINASE"/>
    <property type="match status" value="1"/>
</dbReference>
<feature type="compositionally biased region" description="Basic and acidic residues" evidence="14">
    <location>
        <begin position="518"/>
        <end position="528"/>
    </location>
</feature>
<dbReference type="InterPro" id="IPR001697">
    <property type="entry name" value="Pyr_Knase"/>
</dbReference>
<feature type="domain" description="Pyruvate kinase C-terminal" evidence="17">
    <location>
        <begin position="875"/>
        <end position="968"/>
    </location>
</feature>
<keyword evidence="5" id="KW-0808">Transferase</keyword>
<dbReference type="GO" id="GO:0004743">
    <property type="term" value="F:pyruvate kinase activity"/>
    <property type="evidence" value="ECO:0007669"/>
    <property type="project" value="UniProtKB-EC"/>
</dbReference>
<comment type="caution">
    <text evidence="19">The sequence shown here is derived from an EMBL/GenBank/DDBJ whole genome shotgun (WGS) entry which is preliminary data.</text>
</comment>
<evidence type="ECO:0000256" key="14">
    <source>
        <dbReference type="SAM" id="MobiDB-lite"/>
    </source>
</evidence>
<keyword evidence="20" id="KW-1185">Reference proteome</keyword>
<dbReference type="Gene3D" id="3.40.1380.20">
    <property type="entry name" value="Pyruvate kinase, C-terminal domain"/>
    <property type="match status" value="1"/>
</dbReference>
<evidence type="ECO:0000256" key="2">
    <source>
        <dbReference type="ARBA" id="ARBA00004997"/>
    </source>
</evidence>
<dbReference type="Pfam" id="PF02887">
    <property type="entry name" value="PK_C"/>
    <property type="match status" value="1"/>
</dbReference>
<evidence type="ECO:0000259" key="18">
    <source>
        <dbReference type="Pfam" id="PF26130"/>
    </source>
</evidence>
<name>A0A2U1M212_ARTAN</name>
<evidence type="ECO:0000256" key="3">
    <source>
        <dbReference type="ARBA" id="ARBA00008663"/>
    </source>
</evidence>
<evidence type="ECO:0000256" key="8">
    <source>
        <dbReference type="ARBA" id="ARBA00022777"/>
    </source>
</evidence>
<evidence type="ECO:0000259" key="17">
    <source>
        <dbReference type="Pfam" id="PF02887"/>
    </source>
</evidence>
<keyword evidence="8 19" id="KW-0418">Kinase</keyword>
<keyword evidence="12 19" id="KW-0670">Pyruvate</keyword>
<dbReference type="Pfam" id="PF26130">
    <property type="entry name" value="PB1-like"/>
    <property type="match status" value="1"/>
</dbReference>
<feature type="domain" description="Pyruvate kinase barrel" evidence="16">
    <location>
        <begin position="776"/>
        <end position="839"/>
    </location>
</feature>
<evidence type="ECO:0000256" key="13">
    <source>
        <dbReference type="ARBA" id="ARBA00048152"/>
    </source>
</evidence>
<comment type="catalytic activity">
    <reaction evidence="13">
        <text>pyruvate + ATP = phosphoenolpyruvate + ADP + H(+)</text>
        <dbReference type="Rhea" id="RHEA:18157"/>
        <dbReference type="ChEBI" id="CHEBI:15361"/>
        <dbReference type="ChEBI" id="CHEBI:15378"/>
        <dbReference type="ChEBI" id="CHEBI:30616"/>
        <dbReference type="ChEBI" id="CHEBI:58702"/>
        <dbReference type="ChEBI" id="CHEBI:456216"/>
        <dbReference type="EC" id="2.7.1.40"/>
    </reaction>
</comment>